<organism evidence="2 3">
    <name type="scientific">Actinomarinicola tropica</name>
    <dbReference type="NCBI Taxonomy" id="2789776"/>
    <lineage>
        <taxon>Bacteria</taxon>
        <taxon>Bacillati</taxon>
        <taxon>Actinomycetota</taxon>
        <taxon>Acidimicrobiia</taxon>
        <taxon>Acidimicrobiales</taxon>
        <taxon>Iamiaceae</taxon>
        <taxon>Actinomarinicola</taxon>
    </lineage>
</organism>
<dbReference type="PANTHER" id="PTHR12526:SF595">
    <property type="entry name" value="BLL5217 PROTEIN"/>
    <property type="match status" value="1"/>
</dbReference>
<dbReference type="InterPro" id="IPR001296">
    <property type="entry name" value="Glyco_trans_1"/>
</dbReference>
<proteinExistence type="predicted"/>
<evidence type="ECO:0000313" key="2">
    <source>
        <dbReference type="EMBL" id="QGG95405.1"/>
    </source>
</evidence>
<dbReference type="Proteomes" id="UP000334019">
    <property type="component" value="Chromosome"/>
</dbReference>
<dbReference type="GO" id="GO:0016757">
    <property type="term" value="F:glycosyltransferase activity"/>
    <property type="evidence" value="ECO:0007669"/>
    <property type="project" value="InterPro"/>
</dbReference>
<keyword evidence="2" id="KW-0808">Transferase</keyword>
<dbReference type="PANTHER" id="PTHR12526">
    <property type="entry name" value="GLYCOSYLTRANSFERASE"/>
    <property type="match status" value="1"/>
</dbReference>
<gene>
    <name evidence="2" type="ORF">GH723_10025</name>
</gene>
<dbReference type="Pfam" id="PF00534">
    <property type="entry name" value="Glycos_transf_1"/>
    <property type="match status" value="1"/>
</dbReference>
<dbReference type="SUPFAM" id="SSF53756">
    <property type="entry name" value="UDP-Glycosyltransferase/glycogen phosphorylase"/>
    <property type="match status" value="1"/>
</dbReference>
<name>A0A5Q2RQC9_9ACTN</name>
<evidence type="ECO:0000313" key="3">
    <source>
        <dbReference type="Proteomes" id="UP000334019"/>
    </source>
</evidence>
<dbReference type="Gene3D" id="3.40.50.2000">
    <property type="entry name" value="Glycogen Phosphorylase B"/>
    <property type="match status" value="1"/>
</dbReference>
<dbReference type="EMBL" id="CP045851">
    <property type="protein sequence ID" value="QGG95405.1"/>
    <property type="molecule type" value="Genomic_DNA"/>
</dbReference>
<dbReference type="KEGG" id="atq:GH723_10025"/>
<keyword evidence="3" id="KW-1185">Reference proteome</keyword>
<sequence>MSPDKGVDTAIEVARRAGRPLLIAAKMWEPDEVRFHDEVVRPLLGDGVTYVGPVAGPAKDALLEGAVALLDPLRWPEPFGLVMVEAMARGTPVLAFPQGAAAEIVDPGITGFHCRDGAHMAALVDRAAALDRRACRRRAEDRFGARRMVAAHVALYRRLLDTGTPGSAPVSAGAV</sequence>
<feature type="domain" description="Glycosyl transferase family 1" evidence="1">
    <location>
        <begin position="2"/>
        <end position="127"/>
    </location>
</feature>
<evidence type="ECO:0000259" key="1">
    <source>
        <dbReference type="Pfam" id="PF00534"/>
    </source>
</evidence>
<dbReference type="AlphaFoldDB" id="A0A5Q2RQC9"/>
<protein>
    <submittedName>
        <fullName evidence="2">Glycosyltransferase</fullName>
    </submittedName>
</protein>
<accession>A0A5Q2RQC9</accession>
<reference evidence="2 3" key="1">
    <citation type="submission" date="2019-11" db="EMBL/GenBank/DDBJ databases">
        <authorList>
            <person name="He Y."/>
        </authorList>
    </citation>
    <scope>NUCLEOTIDE SEQUENCE [LARGE SCALE GENOMIC DNA]</scope>
    <source>
        <strain evidence="2 3">SCSIO 58843</strain>
    </source>
</reference>
<dbReference type="RefSeq" id="WP_153759512.1">
    <property type="nucleotide sequence ID" value="NZ_CP045851.1"/>
</dbReference>